<protein>
    <recommendedName>
        <fullName evidence="3">DUF433 domain-containing protein</fullName>
    </recommendedName>
</protein>
<organism evidence="1 2">
    <name type="scientific">Paenibacillus gyeongsangnamensis</name>
    <dbReference type="NCBI Taxonomy" id="3388067"/>
    <lineage>
        <taxon>Bacteria</taxon>
        <taxon>Bacillati</taxon>
        <taxon>Bacillota</taxon>
        <taxon>Bacilli</taxon>
        <taxon>Bacillales</taxon>
        <taxon>Paenibacillaceae</taxon>
        <taxon>Paenibacillus</taxon>
    </lineage>
</organism>
<accession>A0ABT4Q6G3</accession>
<dbReference type="RefSeq" id="WP_269880838.1">
    <property type="nucleotide sequence ID" value="NZ_JAQAGZ010000004.1"/>
</dbReference>
<gene>
    <name evidence="1" type="ORF">O9H85_08200</name>
</gene>
<keyword evidence="2" id="KW-1185">Reference proteome</keyword>
<dbReference type="Proteomes" id="UP001527882">
    <property type="component" value="Unassembled WGS sequence"/>
</dbReference>
<evidence type="ECO:0008006" key="3">
    <source>
        <dbReference type="Google" id="ProtNLM"/>
    </source>
</evidence>
<evidence type="ECO:0000313" key="1">
    <source>
        <dbReference type="EMBL" id="MCZ8512414.1"/>
    </source>
</evidence>
<name>A0ABT4Q6G3_9BACL</name>
<evidence type="ECO:0000313" key="2">
    <source>
        <dbReference type="Proteomes" id="UP001527882"/>
    </source>
</evidence>
<dbReference type="EMBL" id="JAQAGZ010000004">
    <property type="protein sequence ID" value="MCZ8512414.1"/>
    <property type="molecule type" value="Genomic_DNA"/>
</dbReference>
<comment type="caution">
    <text evidence="1">The sequence shown here is derived from an EMBL/GenBank/DDBJ whole genome shotgun (WGS) entry which is preliminary data.</text>
</comment>
<reference evidence="1 2" key="1">
    <citation type="submission" date="2022-12" db="EMBL/GenBank/DDBJ databases">
        <title>Draft genome sequence of Paenibacillus sp. dW9.</title>
        <authorList>
            <person name="Choi E.-W."/>
            <person name="Kim D.-U."/>
        </authorList>
    </citation>
    <scope>NUCLEOTIDE SEQUENCE [LARGE SCALE GENOMIC DNA]</scope>
    <source>
        <strain evidence="2">dW9</strain>
    </source>
</reference>
<proteinExistence type="predicted"/>
<sequence>MAVIIVPATTTDQWLTNGVVNTVVTWFNTNSGKSISDCVTANPTLSYQQVAWALAYYANGRKTPFTALPTQDSELTIAITLNQLW</sequence>